<dbReference type="CDD" id="cd18773">
    <property type="entry name" value="PDC1_HK_sensor"/>
    <property type="match status" value="1"/>
</dbReference>
<dbReference type="Proteomes" id="UP001352263">
    <property type="component" value="Unassembled WGS sequence"/>
</dbReference>
<dbReference type="EMBL" id="JAWIIV010000013">
    <property type="protein sequence ID" value="MEC4720712.1"/>
    <property type="molecule type" value="Genomic_DNA"/>
</dbReference>
<reference evidence="2 3" key="1">
    <citation type="submission" date="2023-10" db="EMBL/GenBank/DDBJ databases">
        <title>Noviherbaspirillum sp. CPCC 100848 genome assembly.</title>
        <authorList>
            <person name="Li X.Y."/>
            <person name="Fang X.M."/>
        </authorList>
    </citation>
    <scope>NUCLEOTIDE SEQUENCE [LARGE SCALE GENOMIC DNA]</scope>
    <source>
        <strain evidence="2 3">CPCC 100848</strain>
    </source>
</reference>
<feature type="transmembrane region" description="Helical" evidence="1">
    <location>
        <begin position="181"/>
        <end position="203"/>
    </location>
</feature>
<proteinExistence type="predicted"/>
<gene>
    <name evidence="2" type="ORF">RY831_16230</name>
</gene>
<feature type="transmembrane region" description="Helical" evidence="1">
    <location>
        <begin position="20"/>
        <end position="42"/>
    </location>
</feature>
<protein>
    <submittedName>
        <fullName evidence="2">Uncharacterized protein</fullName>
    </submittedName>
</protein>
<comment type="caution">
    <text evidence="2">The sequence shown here is derived from an EMBL/GenBank/DDBJ whole genome shotgun (WGS) entry which is preliminary data.</text>
</comment>
<name>A0ABU6JAM9_9BURK</name>
<sequence>MTTSSRIGPQAKFWTYCGAAAVPAAGLMLCLLLVIAVIAFIARQESAHLQNNRADVILVDLQERLESDTALGFSLAEIEAAQPLLEKAILLDASIRAIEVMDERGVSLFNTDRGAIGEYAPASWLLRLRESQSGGKSSGWSIDTDEERTLALPVRGSFGELQGYVAMSFAASWQVDWTRFFLYSTLIALSTTALLIILTAWMAKARVERSLSRFEDEGSDENAMVMIRQARQRLDDALASLNRITSEEKR</sequence>
<organism evidence="2 3">
    <name type="scientific">Noviherbaspirillum album</name>
    <dbReference type="NCBI Taxonomy" id="3080276"/>
    <lineage>
        <taxon>Bacteria</taxon>
        <taxon>Pseudomonadati</taxon>
        <taxon>Pseudomonadota</taxon>
        <taxon>Betaproteobacteria</taxon>
        <taxon>Burkholderiales</taxon>
        <taxon>Oxalobacteraceae</taxon>
        <taxon>Noviherbaspirillum</taxon>
    </lineage>
</organism>
<evidence type="ECO:0000313" key="2">
    <source>
        <dbReference type="EMBL" id="MEC4720712.1"/>
    </source>
</evidence>
<evidence type="ECO:0000313" key="3">
    <source>
        <dbReference type="Proteomes" id="UP001352263"/>
    </source>
</evidence>
<keyword evidence="3" id="KW-1185">Reference proteome</keyword>
<keyword evidence="1" id="KW-0812">Transmembrane</keyword>
<keyword evidence="1" id="KW-1133">Transmembrane helix</keyword>
<evidence type="ECO:0000256" key="1">
    <source>
        <dbReference type="SAM" id="Phobius"/>
    </source>
</evidence>
<accession>A0ABU6JAM9</accession>
<dbReference type="RefSeq" id="WP_326507428.1">
    <property type="nucleotide sequence ID" value="NZ_JAWIIV010000013.1"/>
</dbReference>
<keyword evidence="1" id="KW-0472">Membrane</keyword>